<sequence>MQTTLKHLPPIRQLPPVTSDESSVNAKVIGIESFSGIQETNYHKERLVSFLTHEMDVEKIYLLGTYPCFPEALGEEYDVLILIGEQEHRPIDRLENLVHSRSCDIAPVFASLFKITRINEMIAAGNSFFINACRHENLMYDADRINAASPPGYYNRGMSGFFRNIHVSYMGHAKQFLQGAVSYYRAEEYPLACFMLHQAVEQGLSALLVPLMQFEVRTHNLSRLMRLARRFSIDVYQTFPRHMKRDVQRFYLLQKAYTNSRYNNAFGVTESDTAILIEHSSLLLQKIKDAYEFITDGATPIAA</sequence>
<dbReference type="Pfam" id="PF05168">
    <property type="entry name" value="HEPN"/>
    <property type="match status" value="1"/>
</dbReference>
<gene>
    <name evidence="2" type="ORF">ESB13_15380</name>
</gene>
<name>A0A4V1MA03_9BACT</name>
<evidence type="ECO:0000259" key="1">
    <source>
        <dbReference type="PROSITE" id="PS50910"/>
    </source>
</evidence>
<dbReference type="SMART" id="SM00748">
    <property type="entry name" value="HEPN"/>
    <property type="match status" value="1"/>
</dbReference>
<organism evidence="2 3">
    <name type="scientific">Filimonas effusa</name>
    <dbReference type="NCBI Taxonomy" id="2508721"/>
    <lineage>
        <taxon>Bacteria</taxon>
        <taxon>Pseudomonadati</taxon>
        <taxon>Bacteroidota</taxon>
        <taxon>Chitinophagia</taxon>
        <taxon>Chitinophagales</taxon>
        <taxon>Chitinophagaceae</taxon>
        <taxon>Filimonas</taxon>
    </lineage>
</organism>
<evidence type="ECO:0000313" key="2">
    <source>
        <dbReference type="EMBL" id="RXK83474.1"/>
    </source>
</evidence>
<dbReference type="SUPFAM" id="SSF81593">
    <property type="entry name" value="Nucleotidyltransferase substrate binding subunit/domain"/>
    <property type="match status" value="1"/>
</dbReference>
<protein>
    <submittedName>
        <fullName evidence="2">HEPN domain-containing protein</fullName>
    </submittedName>
</protein>
<accession>A0A4V1MA03</accession>
<proteinExistence type="predicted"/>
<dbReference type="OrthoDB" id="624443at2"/>
<feature type="domain" description="HEPN" evidence="1">
    <location>
        <begin position="170"/>
        <end position="290"/>
    </location>
</feature>
<keyword evidence="3" id="KW-1185">Reference proteome</keyword>
<dbReference type="Gene3D" id="1.20.120.330">
    <property type="entry name" value="Nucleotidyltransferases domain 2"/>
    <property type="match status" value="1"/>
</dbReference>
<dbReference type="PROSITE" id="PS50910">
    <property type="entry name" value="HEPN"/>
    <property type="match status" value="1"/>
</dbReference>
<dbReference type="InterPro" id="IPR007842">
    <property type="entry name" value="HEPN_dom"/>
</dbReference>
<dbReference type="Proteomes" id="UP000290545">
    <property type="component" value="Unassembled WGS sequence"/>
</dbReference>
<dbReference type="RefSeq" id="WP_129004527.1">
    <property type="nucleotide sequence ID" value="NZ_SDHZ01000002.1"/>
</dbReference>
<comment type="caution">
    <text evidence="2">The sequence shown here is derived from an EMBL/GenBank/DDBJ whole genome shotgun (WGS) entry which is preliminary data.</text>
</comment>
<evidence type="ECO:0000313" key="3">
    <source>
        <dbReference type="Proteomes" id="UP000290545"/>
    </source>
</evidence>
<dbReference type="AlphaFoldDB" id="A0A4V1MA03"/>
<reference evidence="2 3" key="1">
    <citation type="submission" date="2019-01" db="EMBL/GenBank/DDBJ databases">
        <title>Filimonas sp. strain TTM-71.</title>
        <authorList>
            <person name="Chen W.-M."/>
        </authorList>
    </citation>
    <scope>NUCLEOTIDE SEQUENCE [LARGE SCALE GENOMIC DNA]</scope>
    <source>
        <strain evidence="2 3">TTM-71</strain>
    </source>
</reference>
<dbReference type="EMBL" id="SDHZ01000002">
    <property type="protein sequence ID" value="RXK83474.1"/>
    <property type="molecule type" value="Genomic_DNA"/>
</dbReference>